<dbReference type="AlphaFoldDB" id="A0A0A9AB33"/>
<reference evidence="2" key="2">
    <citation type="journal article" date="2015" name="Data Brief">
        <title>Shoot transcriptome of the giant reed, Arundo donax.</title>
        <authorList>
            <person name="Barrero R.A."/>
            <person name="Guerrero F.D."/>
            <person name="Moolhuijzen P."/>
            <person name="Goolsby J.A."/>
            <person name="Tidwell J."/>
            <person name="Bellgard S.E."/>
            <person name="Bellgard M.I."/>
        </authorList>
    </citation>
    <scope>NUCLEOTIDE SEQUENCE</scope>
    <source>
        <tissue evidence="2">Shoot tissue taken approximately 20 cm above the soil surface</tissue>
    </source>
</reference>
<evidence type="ECO:0000256" key="1">
    <source>
        <dbReference type="SAM" id="Phobius"/>
    </source>
</evidence>
<proteinExistence type="predicted"/>
<keyword evidence="1" id="KW-1133">Transmembrane helix</keyword>
<keyword evidence="1" id="KW-0812">Transmembrane</keyword>
<evidence type="ECO:0000313" key="2">
    <source>
        <dbReference type="EMBL" id="JAD44272.1"/>
    </source>
</evidence>
<accession>A0A0A9AB33</accession>
<feature type="transmembrane region" description="Helical" evidence="1">
    <location>
        <begin position="20"/>
        <end position="39"/>
    </location>
</feature>
<name>A0A0A9AB33_ARUDO</name>
<reference evidence="2" key="1">
    <citation type="submission" date="2014-09" db="EMBL/GenBank/DDBJ databases">
        <authorList>
            <person name="Magalhaes I.L.F."/>
            <person name="Oliveira U."/>
            <person name="Santos F.R."/>
            <person name="Vidigal T.H.D.A."/>
            <person name="Brescovit A.D."/>
            <person name="Santos A.J."/>
        </authorList>
    </citation>
    <scope>NUCLEOTIDE SEQUENCE</scope>
    <source>
        <tissue evidence="2">Shoot tissue taken approximately 20 cm above the soil surface</tissue>
    </source>
</reference>
<dbReference type="EMBL" id="GBRH01253623">
    <property type="protein sequence ID" value="JAD44272.1"/>
    <property type="molecule type" value="Transcribed_RNA"/>
</dbReference>
<keyword evidence="1" id="KW-0472">Membrane</keyword>
<protein>
    <submittedName>
        <fullName evidence="2">Uncharacterized protein</fullName>
    </submittedName>
</protein>
<sequence>MEQQKIARMNSRLKQKDSRCQVEVLFLVAILIVANAKLLHSLHS</sequence>
<organism evidence="2">
    <name type="scientific">Arundo donax</name>
    <name type="common">Giant reed</name>
    <name type="synonym">Donax arundinaceus</name>
    <dbReference type="NCBI Taxonomy" id="35708"/>
    <lineage>
        <taxon>Eukaryota</taxon>
        <taxon>Viridiplantae</taxon>
        <taxon>Streptophyta</taxon>
        <taxon>Embryophyta</taxon>
        <taxon>Tracheophyta</taxon>
        <taxon>Spermatophyta</taxon>
        <taxon>Magnoliopsida</taxon>
        <taxon>Liliopsida</taxon>
        <taxon>Poales</taxon>
        <taxon>Poaceae</taxon>
        <taxon>PACMAD clade</taxon>
        <taxon>Arundinoideae</taxon>
        <taxon>Arundineae</taxon>
        <taxon>Arundo</taxon>
    </lineage>
</organism>